<protein>
    <submittedName>
        <fullName evidence="1">DUF4112 domain-containing protein</fullName>
    </submittedName>
</protein>
<keyword evidence="2" id="KW-1185">Reference proteome</keyword>
<sequence>MSEPRLSPQEEGALRRVRLLADLMDDAVTIPGTDKSVGLDSLIGLVPVSGDIVTAAVSLYTVGEAIRADANRDIVGKMLFNIAVDLGVGSIPILGDIFDVFWKSNVRNAELLEEHLTGQ</sequence>
<dbReference type="Pfam" id="PF13430">
    <property type="entry name" value="DUF4112"/>
    <property type="match status" value="1"/>
</dbReference>
<dbReference type="InterPro" id="IPR025187">
    <property type="entry name" value="DUF4112"/>
</dbReference>
<gene>
    <name evidence="1" type="ORF">NDI79_02855</name>
</gene>
<accession>A0ABU2FX42</accession>
<evidence type="ECO:0000313" key="2">
    <source>
        <dbReference type="Proteomes" id="UP001254813"/>
    </source>
</evidence>
<dbReference type="Proteomes" id="UP001254813">
    <property type="component" value="Unassembled WGS sequence"/>
</dbReference>
<reference evidence="1 2" key="1">
    <citation type="submission" date="2022-06" db="EMBL/GenBank/DDBJ databases">
        <title>Halogeometricum sp. a new haloarchaeum isolate from saline soil.</title>
        <authorList>
            <person name="Strakova D."/>
            <person name="Galisteo C."/>
            <person name="Sanchez-Porro C."/>
            <person name="Ventosa A."/>
        </authorList>
    </citation>
    <scope>NUCLEOTIDE SEQUENCE [LARGE SCALE GENOMIC DNA]</scope>
    <source>
        <strain evidence="2">S3BR25-2</strain>
    </source>
</reference>
<dbReference type="PANTHER" id="PTHR35519:SF2">
    <property type="entry name" value="PH DOMAIN PROTEIN"/>
    <property type="match status" value="1"/>
</dbReference>
<dbReference type="EMBL" id="JAMQOQ010000001">
    <property type="protein sequence ID" value="MDS0293110.1"/>
    <property type="molecule type" value="Genomic_DNA"/>
</dbReference>
<dbReference type="RefSeq" id="WP_310926936.1">
    <property type="nucleotide sequence ID" value="NZ_JAMQOQ010000001.1"/>
</dbReference>
<comment type="caution">
    <text evidence="1">The sequence shown here is derived from an EMBL/GenBank/DDBJ whole genome shotgun (WGS) entry which is preliminary data.</text>
</comment>
<proteinExistence type="predicted"/>
<dbReference type="PANTHER" id="PTHR35519">
    <property type="entry name" value="MEMBRANE PROTEINS"/>
    <property type="match status" value="1"/>
</dbReference>
<name>A0ABU2FX42_9EURY</name>
<evidence type="ECO:0000313" key="1">
    <source>
        <dbReference type="EMBL" id="MDS0293110.1"/>
    </source>
</evidence>
<organism evidence="1 2">
    <name type="scientific">Halogeometricum luteum</name>
    <dbReference type="NCBI Taxonomy" id="2950537"/>
    <lineage>
        <taxon>Archaea</taxon>
        <taxon>Methanobacteriati</taxon>
        <taxon>Methanobacteriota</taxon>
        <taxon>Stenosarchaea group</taxon>
        <taxon>Halobacteria</taxon>
        <taxon>Halobacteriales</taxon>
        <taxon>Haloferacaceae</taxon>
        <taxon>Halogeometricum</taxon>
    </lineage>
</organism>